<dbReference type="VEuPathDB" id="TriTrypDB:BCY84_18061"/>
<dbReference type="VEuPathDB" id="TriTrypDB:TcCLB.509419.80"/>
<feature type="compositionally biased region" description="Basic and acidic residues" evidence="1">
    <location>
        <begin position="132"/>
        <end position="143"/>
    </location>
</feature>
<feature type="compositionally biased region" description="Low complexity" evidence="1">
    <location>
        <begin position="218"/>
        <end position="230"/>
    </location>
</feature>
<feature type="compositionally biased region" description="Polar residues" evidence="1">
    <location>
        <begin position="30"/>
        <end position="50"/>
    </location>
</feature>
<feature type="signal peptide" evidence="2">
    <location>
        <begin position="1"/>
        <end position="23"/>
    </location>
</feature>
<dbReference type="VEuPathDB" id="TriTrypDB:TcG_12353"/>
<dbReference type="VEuPathDB" id="TriTrypDB:TCDM_10464"/>
<protein>
    <submittedName>
        <fullName evidence="3">Mucin-associated surface protein (MASP)</fullName>
    </submittedName>
</protein>
<evidence type="ECO:0000313" key="4">
    <source>
        <dbReference type="Proteomes" id="UP000246078"/>
    </source>
</evidence>
<accession>A0A2V2XKF0</accession>
<dbReference type="VEuPathDB" id="TriTrypDB:TCSYLVIO_005137"/>
<evidence type="ECO:0000256" key="1">
    <source>
        <dbReference type="SAM" id="MobiDB-lite"/>
    </source>
</evidence>
<feature type="chain" id="PRO_5016054368" evidence="2">
    <location>
        <begin position="24"/>
        <end position="254"/>
    </location>
</feature>
<dbReference type="EMBL" id="PRFC01000004">
    <property type="protein sequence ID" value="PWV21025.1"/>
    <property type="molecule type" value="Genomic_DNA"/>
</dbReference>
<feature type="compositionally biased region" description="Acidic residues" evidence="1">
    <location>
        <begin position="112"/>
        <end position="131"/>
    </location>
</feature>
<dbReference type="VEuPathDB" id="TriTrypDB:TcCLB.507937.50"/>
<dbReference type="VEuPathDB" id="TriTrypDB:ECC02_009117"/>
<comment type="caution">
    <text evidence="3">The sequence shown here is derived from an EMBL/GenBank/DDBJ whole genome shotgun (WGS) entry which is preliminary data.</text>
</comment>
<evidence type="ECO:0000256" key="2">
    <source>
        <dbReference type="SAM" id="SignalP"/>
    </source>
</evidence>
<name>A0A2V2XKF0_TRYCR</name>
<sequence length="254" mass="25791">MMMTGRVLLVCALCVLWCGAGGGGRAEAHSSASPTSRGTPLEKSTQNDNATKAVAGDVDPKSKPAAPQALAPKASGLQEAPAKSLQPQQPGGGASKAASPTKDNQDQKQEEKTEEEEDEDEGEEEEEEEDDTKEKGDTKKEEAVTGTTEGMSAGGQEQRSLSSGAEGASNITNPNSTPPTGDDDPAADVAGTVEGKQNENKDANPKETPVEATAMKNTTATTGDSDGSTAVSHTTSPLLLLLVVACAAAAVVAA</sequence>
<feature type="compositionally biased region" description="Polar residues" evidence="1">
    <location>
        <begin position="145"/>
        <end position="175"/>
    </location>
</feature>
<reference evidence="3 4" key="1">
    <citation type="journal article" date="2018" name="Microb. Genom.">
        <title>Expanding an expanded genome: long-read sequencing of Trypanosoma cruzi.</title>
        <authorList>
            <person name="Berna L."/>
            <person name="Rodriguez M."/>
            <person name="Chiribao M.L."/>
            <person name="Parodi-Talice A."/>
            <person name="Pita S."/>
            <person name="Rijo G."/>
            <person name="Alvarez-Valin F."/>
            <person name="Robello C."/>
        </authorList>
    </citation>
    <scope>NUCLEOTIDE SEQUENCE [LARGE SCALE GENOMIC DNA]</scope>
    <source>
        <strain evidence="3 4">TCC</strain>
    </source>
</reference>
<dbReference type="VEuPathDB" id="TriTrypDB:C3747_4g226"/>
<dbReference type="Proteomes" id="UP000246078">
    <property type="component" value="Unassembled WGS sequence"/>
</dbReference>
<evidence type="ECO:0000313" key="3">
    <source>
        <dbReference type="EMBL" id="PWV21025.1"/>
    </source>
</evidence>
<proteinExistence type="predicted"/>
<dbReference type="VEuPathDB" id="TriTrypDB:C4B63_3g737"/>
<keyword evidence="2" id="KW-0732">Signal</keyword>
<feature type="region of interest" description="Disordered" evidence="1">
    <location>
        <begin position="23"/>
        <end position="232"/>
    </location>
</feature>
<feature type="compositionally biased region" description="Basic and acidic residues" evidence="1">
    <location>
        <begin position="196"/>
        <end position="209"/>
    </location>
</feature>
<feature type="compositionally biased region" description="Low complexity" evidence="1">
    <location>
        <begin position="63"/>
        <end position="74"/>
    </location>
</feature>
<dbReference type="VEuPathDB" id="TriTrypDB:TcYC6_0162150"/>
<gene>
    <name evidence="3" type="ORF">C3747_4g226</name>
</gene>
<dbReference type="VEuPathDB" id="TriTrypDB:TcCLB.508539.110"/>
<dbReference type="AlphaFoldDB" id="A0A2V2XKF0"/>
<organism evidence="3 4">
    <name type="scientific">Trypanosoma cruzi</name>
    <dbReference type="NCBI Taxonomy" id="5693"/>
    <lineage>
        <taxon>Eukaryota</taxon>
        <taxon>Discoba</taxon>
        <taxon>Euglenozoa</taxon>
        <taxon>Kinetoplastea</taxon>
        <taxon>Metakinetoplastina</taxon>
        <taxon>Trypanosomatida</taxon>
        <taxon>Trypanosomatidae</taxon>
        <taxon>Trypanosoma</taxon>
        <taxon>Schizotrypanum</taxon>
    </lineage>
</organism>
<dbReference type="VEuPathDB" id="TriTrypDB:TcCL_NonESM08989"/>
<dbReference type="VEuPathDB" id="TriTrypDB:TcBrA4_0173490"/>
<dbReference type="VEuPathDB" id="TriTrypDB:TcCL_Unassigned04595"/>
<dbReference type="VEuPathDB" id="TriTrypDB:TcCLB.506131.84"/>
<dbReference type="VEuPathDB" id="TriTrypDB:TcCLB.504197.5"/>